<keyword evidence="3" id="KW-0963">Cytoplasm</keyword>
<proteinExistence type="inferred from homology"/>
<evidence type="ECO:0000313" key="9">
    <source>
        <dbReference type="EMBL" id="CAI9718937.1"/>
    </source>
</evidence>
<dbReference type="InterPro" id="IPR036179">
    <property type="entry name" value="Ig-like_dom_sf"/>
</dbReference>
<dbReference type="InterPro" id="IPR003599">
    <property type="entry name" value="Ig_sub"/>
</dbReference>
<dbReference type="Pfam" id="PF07679">
    <property type="entry name" value="I-set"/>
    <property type="match status" value="1"/>
</dbReference>
<evidence type="ECO:0000256" key="2">
    <source>
        <dbReference type="ARBA" id="ARBA00006692"/>
    </source>
</evidence>
<protein>
    <submittedName>
        <fullName evidence="9">Telokin-like isoform X2</fullName>
    </submittedName>
</protein>
<evidence type="ECO:0000256" key="5">
    <source>
        <dbReference type="ARBA" id="ARBA00023157"/>
    </source>
</evidence>
<dbReference type="Proteomes" id="UP001162480">
    <property type="component" value="Chromosome 3"/>
</dbReference>
<feature type="compositionally biased region" description="Polar residues" evidence="7">
    <location>
        <begin position="288"/>
        <end position="298"/>
    </location>
</feature>
<evidence type="ECO:0000256" key="1">
    <source>
        <dbReference type="ARBA" id="ARBA00004496"/>
    </source>
</evidence>
<evidence type="ECO:0000313" key="10">
    <source>
        <dbReference type="Proteomes" id="UP001162480"/>
    </source>
</evidence>
<dbReference type="InterPro" id="IPR003598">
    <property type="entry name" value="Ig_sub2"/>
</dbReference>
<dbReference type="SMART" id="SM00409">
    <property type="entry name" value="IG"/>
    <property type="match status" value="1"/>
</dbReference>
<dbReference type="InterPro" id="IPR013098">
    <property type="entry name" value="Ig_I-set"/>
</dbReference>
<sequence>MATQVEQRASNGGISSVSLDIDDDTLISRAERRPLTLSRCRNLYQAPEFVQRLTGDDSVLENSIVRFECRVKGFPKPTVKWYKDEEILELDDRISVEALEQGTFALVIADVTKKDEATYRCRIENNEGSSSSTIYLSVKGKSGSRSPKRRKSSSPNRRIVSYPSLFPTIEEKIVEEEKEEEEVKNQQPSPLSKLYEGNKLRSRHTWPKFVGDWAFANDEEDSDAKDNEAAVNPSFHRSSHCATSDDDDVFAEHIAPEITQTTSQQPRTFLSNPSEFDSMTESFDLETSRTSKSNQSSVPLHPRMDNHPPVSGSSNTSLFLTEPNTHERTMSNNNNTFRSSRNATGGNNNNNNNDNNNNSGNISRIPVNRASDNEPLPECHSNVENFGRDHRPLILAEAARIPRTIDTENSTTMEGVVNRGEMVKDQADQDRYVSIEESQTIGGGMLTSLVLLTSFTFCALCIKISPGIFMVSIFMATFMFQVIRQLNTM</sequence>
<feature type="region of interest" description="Disordered" evidence="7">
    <location>
        <begin position="257"/>
        <end position="381"/>
    </location>
</feature>
<comment type="subcellular location">
    <subcellularLocation>
        <location evidence="1">Cytoplasm</location>
    </subcellularLocation>
</comment>
<dbReference type="GO" id="GO:0030017">
    <property type="term" value="C:sarcomere"/>
    <property type="evidence" value="ECO:0007669"/>
    <property type="project" value="UniProtKB-ARBA"/>
</dbReference>
<keyword evidence="5" id="KW-1015">Disulfide bond</keyword>
<organism evidence="9 10">
    <name type="scientific">Octopus vulgaris</name>
    <name type="common">Common octopus</name>
    <dbReference type="NCBI Taxonomy" id="6645"/>
    <lineage>
        <taxon>Eukaryota</taxon>
        <taxon>Metazoa</taxon>
        <taxon>Spiralia</taxon>
        <taxon>Lophotrochozoa</taxon>
        <taxon>Mollusca</taxon>
        <taxon>Cephalopoda</taxon>
        <taxon>Coleoidea</taxon>
        <taxon>Octopodiformes</taxon>
        <taxon>Octopoda</taxon>
        <taxon>Incirrata</taxon>
        <taxon>Octopodidae</taxon>
        <taxon>Octopus</taxon>
    </lineage>
</organism>
<keyword evidence="6" id="KW-0393">Immunoglobulin domain</keyword>
<dbReference type="SMART" id="SM00408">
    <property type="entry name" value="IGc2"/>
    <property type="match status" value="1"/>
</dbReference>
<feature type="compositionally biased region" description="Polar residues" evidence="7">
    <location>
        <begin position="311"/>
        <end position="323"/>
    </location>
</feature>
<dbReference type="EMBL" id="OX597816">
    <property type="protein sequence ID" value="CAI9718937.1"/>
    <property type="molecule type" value="Genomic_DNA"/>
</dbReference>
<feature type="compositionally biased region" description="Polar residues" evidence="7">
    <location>
        <begin position="258"/>
        <end position="281"/>
    </location>
</feature>
<reference evidence="9" key="1">
    <citation type="submission" date="2023-08" db="EMBL/GenBank/DDBJ databases">
        <authorList>
            <person name="Alioto T."/>
            <person name="Alioto T."/>
            <person name="Gomez Garrido J."/>
        </authorList>
    </citation>
    <scope>NUCLEOTIDE SEQUENCE</scope>
</reference>
<evidence type="ECO:0000256" key="4">
    <source>
        <dbReference type="ARBA" id="ARBA00022737"/>
    </source>
</evidence>
<dbReference type="SUPFAM" id="SSF48726">
    <property type="entry name" value="Immunoglobulin"/>
    <property type="match status" value="1"/>
</dbReference>
<feature type="region of interest" description="Disordered" evidence="7">
    <location>
        <begin position="224"/>
        <end position="243"/>
    </location>
</feature>
<feature type="region of interest" description="Disordered" evidence="7">
    <location>
        <begin position="134"/>
        <end position="159"/>
    </location>
</feature>
<dbReference type="AlphaFoldDB" id="A0AA36AQH5"/>
<dbReference type="FunFam" id="2.60.40.10:FF:000345">
    <property type="entry name" value="Muscle M-line assembly protein unc-89"/>
    <property type="match status" value="1"/>
</dbReference>
<feature type="domain" description="Ig-like" evidence="8">
    <location>
        <begin position="47"/>
        <end position="137"/>
    </location>
</feature>
<dbReference type="GO" id="GO:0004672">
    <property type="term" value="F:protein kinase activity"/>
    <property type="evidence" value="ECO:0007669"/>
    <property type="project" value="TreeGrafter"/>
</dbReference>
<name>A0AA36AQH5_OCTVU</name>
<comment type="similarity">
    <text evidence="2">Belongs to the protein kinase superfamily. CAMK Ser/Thr protein kinase family.</text>
</comment>
<dbReference type="InterPro" id="IPR007110">
    <property type="entry name" value="Ig-like_dom"/>
</dbReference>
<accession>A0AA36AQH5</accession>
<dbReference type="InterPro" id="IPR013783">
    <property type="entry name" value="Ig-like_fold"/>
</dbReference>
<keyword evidence="10" id="KW-1185">Reference proteome</keyword>
<dbReference type="PROSITE" id="PS50835">
    <property type="entry name" value="IG_LIKE"/>
    <property type="match status" value="1"/>
</dbReference>
<evidence type="ECO:0000256" key="3">
    <source>
        <dbReference type="ARBA" id="ARBA00022490"/>
    </source>
</evidence>
<dbReference type="PANTHER" id="PTHR47633">
    <property type="entry name" value="IMMUNOGLOBULIN"/>
    <property type="match status" value="1"/>
</dbReference>
<dbReference type="Gene3D" id="2.60.40.10">
    <property type="entry name" value="Immunoglobulins"/>
    <property type="match status" value="1"/>
</dbReference>
<dbReference type="PANTHER" id="PTHR47633:SF16">
    <property type="entry name" value="CAVP-TARGET PROTEIN-LIKE"/>
    <property type="match status" value="1"/>
</dbReference>
<keyword evidence="4" id="KW-0677">Repeat</keyword>
<evidence type="ECO:0000256" key="6">
    <source>
        <dbReference type="ARBA" id="ARBA00023319"/>
    </source>
</evidence>
<evidence type="ECO:0000256" key="7">
    <source>
        <dbReference type="SAM" id="MobiDB-lite"/>
    </source>
</evidence>
<feature type="compositionally biased region" description="Low complexity" evidence="7">
    <location>
        <begin position="330"/>
        <end position="361"/>
    </location>
</feature>
<evidence type="ECO:0000259" key="8">
    <source>
        <dbReference type="PROSITE" id="PS50835"/>
    </source>
</evidence>
<gene>
    <name evidence="9" type="ORF">OCTVUL_1B030481</name>
</gene>